<dbReference type="GO" id="GO:0016787">
    <property type="term" value="F:hydrolase activity"/>
    <property type="evidence" value="ECO:0007669"/>
    <property type="project" value="UniProtKB-KW"/>
</dbReference>
<accession>A0ABT6Z7I3</accession>
<organism evidence="5 6">
    <name type="scientific">Flectobacillus rivi</name>
    <dbReference type="NCBI Taxonomy" id="2984209"/>
    <lineage>
        <taxon>Bacteria</taxon>
        <taxon>Pseudomonadati</taxon>
        <taxon>Bacteroidota</taxon>
        <taxon>Cytophagia</taxon>
        <taxon>Cytophagales</taxon>
        <taxon>Flectobacillaceae</taxon>
        <taxon>Flectobacillus</taxon>
    </lineage>
</organism>
<comment type="caution">
    <text evidence="5">The sequence shown here is derived from an EMBL/GenBank/DDBJ whole genome shotgun (WGS) entry which is preliminary data.</text>
</comment>
<dbReference type="Gene3D" id="2.115.10.20">
    <property type="entry name" value="Glycosyl hydrolase domain, family 43"/>
    <property type="match status" value="1"/>
</dbReference>
<dbReference type="Pfam" id="PF04041">
    <property type="entry name" value="Glyco_hydro_130"/>
    <property type="match status" value="1"/>
</dbReference>
<reference evidence="5 6" key="1">
    <citation type="submission" date="2023-05" db="EMBL/GenBank/DDBJ databases">
        <title>Novel species of genus Flectobacillus isolated from stream in China.</title>
        <authorList>
            <person name="Lu H."/>
        </authorList>
    </citation>
    <scope>NUCLEOTIDE SEQUENCE [LARGE SCALE GENOMIC DNA]</scope>
    <source>
        <strain evidence="5 6">LFS242W</strain>
    </source>
</reference>
<dbReference type="EMBL" id="JASHIE010000017">
    <property type="protein sequence ID" value="MDI9877093.1"/>
    <property type="molecule type" value="Genomic_DNA"/>
</dbReference>
<dbReference type="SUPFAM" id="SSF75005">
    <property type="entry name" value="Arabinanase/levansucrase/invertase"/>
    <property type="match status" value="1"/>
</dbReference>
<protein>
    <submittedName>
        <fullName evidence="5">Glycoside hydrolase family 130 protein</fullName>
    </submittedName>
</protein>
<dbReference type="InterPro" id="IPR007184">
    <property type="entry name" value="Mannoside_phosphorylase"/>
</dbReference>
<dbReference type="RefSeq" id="WP_283383240.1">
    <property type="nucleotide sequence ID" value="NZ_JASHIE010000017.1"/>
</dbReference>
<dbReference type="Proteomes" id="UP001225761">
    <property type="component" value="Unassembled WGS sequence"/>
</dbReference>
<keyword evidence="2" id="KW-0808">Transferase</keyword>
<proteinExistence type="inferred from homology"/>
<name>A0ABT6Z7I3_9BACT</name>
<dbReference type="CDD" id="cd18610">
    <property type="entry name" value="GH130_BT3780-like"/>
    <property type="match status" value="1"/>
</dbReference>
<dbReference type="PANTHER" id="PTHR34106">
    <property type="entry name" value="GLYCOSIDASE"/>
    <property type="match status" value="1"/>
</dbReference>
<keyword evidence="1" id="KW-0328">Glycosyltransferase</keyword>
<feature type="chain" id="PRO_5046508717" evidence="4">
    <location>
        <begin position="23"/>
        <end position="372"/>
    </location>
</feature>
<keyword evidence="6" id="KW-1185">Reference proteome</keyword>
<sequence>MKNNISLASLALLVGVGLSSFNAPLYLSDVANWQFSPFTKVDAVNPVLTPSDKQVFTCPILKKEVKWEEKDVFNPAAVVRDGKVYLVYRAEDKIGKFAGTSRLGLAISSDGLHFKKEAKPIFYPENDAQKSLEWEGGCEDPRIVESAQGQYIMTYTSYDGKTARLMLATSKDLRKWTKHGLVFKAPKHHNTWSKSGAIVVDKVGDKMIAKKINGKYWMYWGDTDLFMATSTDLLNWMPVEDAKGQLVSVLKPRKGYFDSKLVEPGPYALFTTKGIVLLYNSANNGQTGDKSLPDMTYSAGQALFDASNPAVLKDRSKKYFMTPNKPYEMTGQVNNVCFVEGMVSFKNQWFLYYGTADSKIAVATSQGIPSLH</sequence>
<evidence type="ECO:0000256" key="2">
    <source>
        <dbReference type="ARBA" id="ARBA00022679"/>
    </source>
</evidence>
<evidence type="ECO:0000256" key="4">
    <source>
        <dbReference type="SAM" id="SignalP"/>
    </source>
</evidence>
<evidence type="ECO:0000313" key="6">
    <source>
        <dbReference type="Proteomes" id="UP001225761"/>
    </source>
</evidence>
<keyword evidence="5" id="KW-0378">Hydrolase</keyword>
<dbReference type="PIRSF" id="PIRSF016202">
    <property type="entry name" value="PH1107"/>
    <property type="match status" value="1"/>
</dbReference>
<evidence type="ECO:0000256" key="1">
    <source>
        <dbReference type="ARBA" id="ARBA00022676"/>
    </source>
</evidence>
<evidence type="ECO:0000313" key="5">
    <source>
        <dbReference type="EMBL" id="MDI9877093.1"/>
    </source>
</evidence>
<dbReference type="InterPro" id="IPR023296">
    <property type="entry name" value="Glyco_hydro_beta-prop_sf"/>
</dbReference>
<keyword evidence="4" id="KW-0732">Signal</keyword>
<feature type="signal peptide" evidence="4">
    <location>
        <begin position="1"/>
        <end position="22"/>
    </location>
</feature>
<dbReference type="PANTHER" id="PTHR34106:SF5">
    <property type="entry name" value="GLYCOSIDASE"/>
    <property type="match status" value="1"/>
</dbReference>
<evidence type="ECO:0000256" key="3">
    <source>
        <dbReference type="ARBA" id="ARBA00024356"/>
    </source>
</evidence>
<gene>
    <name evidence="5" type="ORF">QM481_21320</name>
</gene>
<comment type="similarity">
    <text evidence="3">Belongs to the glycosyl hydrolase 130 family.</text>
</comment>